<keyword evidence="1" id="KW-0378">Hydrolase</keyword>
<dbReference type="InterPro" id="IPR002925">
    <property type="entry name" value="Dienelactn_hydro"/>
</dbReference>
<name>A0A329MGH7_9BACL</name>
<keyword evidence="3" id="KW-0031">Aminopeptidase</keyword>
<evidence type="ECO:0000313" key="3">
    <source>
        <dbReference type="EMBL" id="RAV17773.1"/>
    </source>
</evidence>
<gene>
    <name evidence="3" type="ORF">DQG23_26510</name>
</gene>
<dbReference type="EMBL" id="QMFB01000018">
    <property type="protein sequence ID" value="RAV17773.1"/>
    <property type="molecule type" value="Genomic_DNA"/>
</dbReference>
<dbReference type="GO" id="GO:0004177">
    <property type="term" value="F:aminopeptidase activity"/>
    <property type="evidence" value="ECO:0007669"/>
    <property type="project" value="UniProtKB-KW"/>
</dbReference>
<dbReference type="PANTHER" id="PTHR22946">
    <property type="entry name" value="DIENELACTONE HYDROLASE DOMAIN-CONTAINING PROTEIN-RELATED"/>
    <property type="match status" value="1"/>
</dbReference>
<dbReference type="GO" id="GO:0052689">
    <property type="term" value="F:carboxylic ester hydrolase activity"/>
    <property type="evidence" value="ECO:0007669"/>
    <property type="project" value="UniProtKB-ARBA"/>
</dbReference>
<sequence length="345" mass="38485">MSKINAESIPELLSGIETREAWEAKRERIRADWERLLGKPPVEAMHRPTGNKGSFEVLSEAAEEDHRRLTIEYEGLDGDRIAAFLLIPNRAGSDLPGCPAVLALHPTSPEGKADVSLSSGRDNRRYGLELVSRGYVVLAPDSITAGERVYAGAEPYQTAPFYVQHPAWTAVGKMLADHIRAVDILASLPEVDGDRIGAIGHSLGGYNGWFLAGFDPRVRAVVSSCGFSVFAGDPDPNRWGQRDWFSHFPEISAMLQEDRIPFEWHEVAALSAPTPMFMWSGINDRIFPNWSSIAASMTDLDKLYRFMGAEDRFEFWMGPAGHDFPPQVRRMAYEFLDRHLLTNPS</sequence>
<dbReference type="SUPFAM" id="SSF53474">
    <property type="entry name" value="alpha/beta-Hydrolases"/>
    <property type="match status" value="1"/>
</dbReference>
<evidence type="ECO:0000313" key="4">
    <source>
        <dbReference type="Proteomes" id="UP000250369"/>
    </source>
</evidence>
<keyword evidence="3" id="KW-0645">Protease</keyword>
<dbReference type="AlphaFoldDB" id="A0A329MGH7"/>
<dbReference type="Pfam" id="PF01738">
    <property type="entry name" value="DLH"/>
    <property type="match status" value="1"/>
</dbReference>
<dbReference type="OrthoDB" id="3668964at2"/>
<dbReference type="PANTHER" id="PTHR22946:SF9">
    <property type="entry name" value="POLYKETIDE TRANSFERASE AF380"/>
    <property type="match status" value="1"/>
</dbReference>
<organism evidence="3 4">
    <name type="scientific">Paenibacillus contaminans</name>
    <dbReference type="NCBI Taxonomy" id="450362"/>
    <lineage>
        <taxon>Bacteria</taxon>
        <taxon>Bacillati</taxon>
        <taxon>Bacillota</taxon>
        <taxon>Bacilli</taxon>
        <taxon>Bacillales</taxon>
        <taxon>Paenibacillaceae</taxon>
        <taxon>Paenibacillus</taxon>
    </lineage>
</organism>
<dbReference type="InterPro" id="IPR029058">
    <property type="entry name" value="AB_hydrolase_fold"/>
</dbReference>
<comment type="caution">
    <text evidence="3">The sequence shown here is derived from an EMBL/GenBank/DDBJ whole genome shotgun (WGS) entry which is preliminary data.</text>
</comment>
<dbReference type="InterPro" id="IPR050261">
    <property type="entry name" value="FrsA_esterase"/>
</dbReference>
<feature type="domain" description="Dienelactone hydrolase" evidence="2">
    <location>
        <begin position="129"/>
        <end position="226"/>
    </location>
</feature>
<dbReference type="Gene3D" id="3.40.50.1820">
    <property type="entry name" value="alpha/beta hydrolase"/>
    <property type="match status" value="1"/>
</dbReference>
<dbReference type="Proteomes" id="UP000250369">
    <property type="component" value="Unassembled WGS sequence"/>
</dbReference>
<protein>
    <submittedName>
        <fullName evidence="3">Dipeptidyl aminopeptidase</fullName>
    </submittedName>
</protein>
<keyword evidence="4" id="KW-1185">Reference proteome</keyword>
<proteinExistence type="predicted"/>
<accession>A0A329MGH7</accession>
<reference evidence="3 4" key="1">
    <citation type="journal article" date="2009" name="Int. J. Syst. Evol. Microbiol.">
        <title>Paenibacillus contaminans sp. nov., isolated from a contaminated laboratory plate.</title>
        <authorList>
            <person name="Chou J.H."/>
            <person name="Lee J.H."/>
            <person name="Lin M.C."/>
            <person name="Chang P.S."/>
            <person name="Arun A.B."/>
            <person name="Young C.C."/>
            <person name="Chen W.M."/>
        </authorList>
    </citation>
    <scope>NUCLEOTIDE SEQUENCE [LARGE SCALE GENOMIC DNA]</scope>
    <source>
        <strain evidence="3 4">CKOBP-6</strain>
    </source>
</reference>
<evidence type="ECO:0000256" key="1">
    <source>
        <dbReference type="ARBA" id="ARBA00022801"/>
    </source>
</evidence>
<evidence type="ECO:0000259" key="2">
    <source>
        <dbReference type="Pfam" id="PF01738"/>
    </source>
</evidence>